<proteinExistence type="predicted"/>
<evidence type="ECO:0008006" key="3">
    <source>
        <dbReference type="Google" id="ProtNLM"/>
    </source>
</evidence>
<evidence type="ECO:0000313" key="2">
    <source>
        <dbReference type="Proteomes" id="UP000008720"/>
    </source>
</evidence>
<dbReference type="STRING" id="643867.Ftrac_3441"/>
<keyword evidence="2" id="KW-1185">Reference proteome</keyword>
<dbReference type="EMBL" id="CP002349">
    <property type="protein sequence ID" value="ADR23415.1"/>
    <property type="molecule type" value="Genomic_DNA"/>
</dbReference>
<dbReference type="RefSeq" id="WP_013455557.1">
    <property type="nucleotide sequence ID" value="NC_014759.1"/>
</dbReference>
<evidence type="ECO:0000313" key="1">
    <source>
        <dbReference type="EMBL" id="ADR23415.1"/>
    </source>
</evidence>
<sequence length="151" mass="17570">MALARMKVLIYIPILIAVLSGCSEPATENQKYQVSVDYEYDMSRINRPSNRLSKNTLYLFFEQIFEQDTIDIYLNTKKTSERKIITTEDMLALADVFEFKNIEAIHSIKIRMNSGPILSINTENNEKNIWRVGFWSDTLRALPLRSPPIYD</sequence>
<accession>E4TMI1</accession>
<gene>
    <name evidence="1" type="ordered locus">Ftrac_3441</name>
</gene>
<dbReference type="KEGG" id="mtt:Ftrac_3441"/>
<dbReference type="HOGENOM" id="CLU_1729207_0_0_10"/>
<dbReference type="eggNOG" id="ENOG502ZPMX">
    <property type="taxonomic scope" value="Bacteria"/>
</dbReference>
<protein>
    <recommendedName>
        <fullName evidence="3">Lipoprotein</fullName>
    </recommendedName>
</protein>
<dbReference type="PROSITE" id="PS51257">
    <property type="entry name" value="PROKAR_LIPOPROTEIN"/>
    <property type="match status" value="1"/>
</dbReference>
<name>E4TMI1_MARTH</name>
<dbReference type="Proteomes" id="UP000008720">
    <property type="component" value="Chromosome"/>
</dbReference>
<reference evidence="1 2" key="1">
    <citation type="journal article" date="2011" name="Stand. Genomic Sci.">
        <title>Complete genome sequence of Marivirga tractuosa type strain (H-43).</title>
        <authorList>
            <person name="Pagani I."/>
            <person name="Chertkov O."/>
            <person name="Lapidus A."/>
            <person name="Lucas S."/>
            <person name="Del Rio T.G."/>
            <person name="Tice H."/>
            <person name="Copeland A."/>
            <person name="Cheng J.F."/>
            <person name="Nolan M."/>
            <person name="Saunders E."/>
            <person name="Pitluck S."/>
            <person name="Held B."/>
            <person name="Goodwin L."/>
            <person name="Liolios K."/>
            <person name="Ovchinikova G."/>
            <person name="Ivanova N."/>
            <person name="Mavromatis K."/>
            <person name="Pati A."/>
            <person name="Chen A."/>
            <person name="Palaniappan K."/>
            <person name="Land M."/>
            <person name="Hauser L."/>
            <person name="Jeffries C.D."/>
            <person name="Detter J.C."/>
            <person name="Han C."/>
            <person name="Tapia R."/>
            <person name="Ngatchou-Djao O.D."/>
            <person name="Rohde M."/>
            <person name="Goker M."/>
            <person name="Spring S."/>
            <person name="Sikorski J."/>
            <person name="Woyke T."/>
            <person name="Bristow J."/>
            <person name="Eisen J.A."/>
            <person name="Markowitz V."/>
            <person name="Hugenholtz P."/>
            <person name="Klenk H.P."/>
            <person name="Kyrpides N.C."/>
        </authorList>
    </citation>
    <scope>NUCLEOTIDE SEQUENCE [LARGE SCALE GENOMIC DNA]</scope>
    <source>
        <strain evidence="2">ATCC 23168 / DSM 4126 / NBRC 15989 / NCIMB 1408 / VKM B-1430 / H-43</strain>
    </source>
</reference>
<dbReference type="AlphaFoldDB" id="E4TMI1"/>
<organism evidence="1 2">
    <name type="scientific">Marivirga tractuosa (strain ATCC 23168 / DSM 4126 / NBRC 15989 / NCIMB 1408 / VKM B-1430 / H-43)</name>
    <name type="common">Microscilla tractuosa</name>
    <name type="synonym">Flexibacter tractuosus</name>
    <dbReference type="NCBI Taxonomy" id="643867"/>
    <lineage>
        <taxon>Bacteria</taxon>
        <taxon>Pseudomonadati</taxon>
        <taxon>Bacteroidota</taxon>
        <taxon>Cytophagia</taxon>
        <taxon>Cytophagales</taxon>
        <taxon>Marivirgaceae</taxon>
        <taxon>Marivirga</taxon>
    </lineage>
</organism>